<protein>
    <submittedName>
        <fullName evidence="1">Uncharacterized protein</fullName>
    </submittedName>
</protein>
<name>A0A450UYR0_9GAMM</name>
<proteinExistence type="predicted"/>
<organism evidence="1">
    <name type="scientific">Candidatus Kentrum sp. LFY</name>
    <dbReference type="NCBI Taxonomy" id="2126342"/>
    <lineage>
        <taxon>Bacteria</taxon>
        <taxon>Pseudomonadati</taxon>
        <taxon>Pseudomonadota</taxon>
        <taxon>Gammaproteobacteria</taxon>
        <taxon>Candidatus Kentrum</taxon>
    </lineage>
</organism>
<gene>
    <name evidence="1" type="ORF">BECKLFY1418B_GA0070995_11063</name>
</gene>
<dbReference type="EMBL" id="CAADFF010000106">
    <property type="protein sequence ID" value="VFJ97687.1"/>
    <property type="molecule type" value="Genomic_DNA"/>
</dbReference>
<sequence length="59" mass="6684">MKTGSVKYFPTVNYNQKNEAAAEDEAAFEVPNQAVMDIPMELVPEIRRPIATHKTAYEQ</sequence>
<accession>A0A450UYR0</accession>
<dbReference type="AlphaFoldDB" id="A0A450UYR0"/>
<evidence type="ECO:0000313" key="1">
    <source>
        <dbReference type="EMBL" id="VFJ97687.1"/>
    </source>
</evidence>
<reference evidence="1" key="1">
    <citation type="submission" date="2019-02" db="EMBL/GenBank/DDBJ databases">
        <authorList>
            <person name="Gruber-Vodicka R. H."/>
            <person name="Seah K. B. B."/>
        </authorList>
    </citation>
    <scope>NUCLEOTIDE SEQUENCE</scope>
    <source>
        <strain evidence="1">BECK_M7</strain>
    </source>
</reference>